<dbReference type="Pfam" id="PF26593">
    <property type="entry name" value="TraC-like"/>
    <property type="match status" value="1"/>
</dbReference>
<dbReference type="AlphaFoldDB" id="A0A1G2HI91"/>
<reference evidence="3 4" key="1">
    <citation type="journal article" date="2016" name="Nat. Commun.">
        <title>Thousands of microbial genomes shed light on interconnected biogeochemical processes in an aquifer system.</title>
        <authorList>
            <person name="Anantharaman K."/>
            <person name="Brown C.T."/>
            <person name="Hug L.A."/>
            <person name="Sharon I."/>
            <person name="Castelle C.J."/>
            <person name="Probst A.J."/>
            <person name="Thomas B.C."/>
            <person name="Singh A."/>
            <person name="Wilkins M.J."/>
            <person name="Karaoz U."/>
            <person name="Brodie E.L."/>
            <person name="Williams K.H."/>
            <person name="Hubbard S.S."/>
            <person name="Banfield J.F."/>
        </authorList>
    </citation>
    <scope>NUCLEOTIDE SEQUENCE [LARGE SCALE GENOMIC DNA]</scope>
</reference>
<protein>
    <recommendedName>
        <fullName evidence="2">TraC-like domain-containing protein</fullName>
    </recommendedName>
</protein>
<comment type="caution">
    <text evidence="3">The sequence shown here is derived from an EMBL/GenBank/DDBJ whole genome shotgun (WGS) entry which is preliminary data.</text>
</comment>
<name>A0A1G2HI91_9BACT</name>
<organism evidence="3 4">
    <name type="scientific">Candidatus Spechtbacteria bacterium RIFCSPLOWO2_01_FULL_46_10</name>
    <dbReference type="NCBI Taxonomy" id="1802163"/>
    <lineage>
        <taxon>Bacteria</taxon>
        <taxon>Candidatus Spechtiibacteriota</taxon>
    </lineage>
</organism>
<evidence type="ECO:0000313" key="4">
    <source>
        <dbReference type="Proteomes" id="UP000179153"/>
    </source>
</evidence>
<accession>A0A1G2HI91</accession>
<dbReference type="EMBL" id="MHOI01000002">
    <property type="protein sequence ID" value="OGZ62109.1"/>
    <property type="molecule type" value="Genomic_DNA"/>
</dbReference>
<sequence length="217" mass="24812">MPAPSTHKFVRVENIRDDVVILRDGSLRAVLLVSSMNFALKSRQEQEAIVFEYQNFLNSLDFPVQILVNSRLVNIDAYIQNLEKKARQHENELLKLQTQEYVKFIHGFVAEANIISTDFYVVVPFSLVESSLSQGGAGERIRTLFGLGGKAATARRERFVKYEAQLMQRVDFVSGGLHRLGVTARMLSTEELISLYWNMYNPGDLRKRHLVKSIFES</sequence>
<gene>
    <name evidence="3" type="ORF">A2932_00520</name>
</gene>
<evidence type="ECO:0000256" key="1">
    <source>
        <dbReference type="SAM" id="Coils"/>
    </source>
</evidence>
<keyword evidence="1" id="KW-0175">Coiled coil</keyword>
<dbReference type="STRING" id="1802163.A2932_00520"/>
<evidence type="ECO:0000313" key="3">
    <source>
        <dbReference type="EMBL" id="OGZ62109.1"/>
    </source>
</evidence>
<evidence type="ECO:0000259" key="2">
    <source>
        <dbReference type="Pfam" id="PF26593"/>
    </source>
</evidence>
<dbReference type="Proteomes" id="UP000179153">
    <property type="component" value="Unassembled WGS sequence"/>
</dbReference>
<feature type="coiled-coil region" evidence="1">
    <location>
        <begin position="72"/>
        <end position="99"/>
    </location>
</feature>
<dbReference type="InterPro" id="IPR058596">
    <property type="entry name" value="TraC-like_dom"/>
</dbReference>
<feature type="domain" description="TraC-like" evidence="2">
    <location>
        <begin position="18"/>
        <end position="201"/>
    </location>
</feature>
<proteinExistence type="predicted"/>